<accession>A0A7J6KGM2</accession>
<sequence length="169" mass="19296">LSALEPYAQHLNFITLSGLDASDILERVDGDPTAGLCIEDYINPEEVKKAQELCPRTQLIISRLEQEPNHADLRSYSVRDGVLVTNSGSCYTARDEPKYYLPYMADYLRDIIWRVHDKCGHKRSEKIKAILSRWVWSPSLYACISKVIKKCDYCLQYKGLRAFNTSSGT</sequence>
<dbReference type="InterPro" id="IPR041588">
    <property type="entry name" value="Integrase_H2C2"/>
</dbReference>
<feature type="domain" description="Integrase zinc-binding" evidence="1">
    <location>
        <begin position="108"/>
        <end position="158"/>
    </location>
</feature>
<proteinExistence type="predicted"/>
<comment type="caution">
    <text evidence="2">The sequence shown here is derived from an EMBL/GenBank/DDBJ whole genome shotgun (WGS) entry which is preliminary data.</text>
</comment>
<protein>
    <recommendedName>
        <fullName evidence="1">Integrase zinc-binding domain-containing protein</fullName>
    </recommendedName>
</protein>
<evidence type="ECO:0000313" key="3">
    <source>
        <dbReference type="Proteomes" id="UP000591131"/>
    </source>
</evidence>
<name>A0A7J6KGM2_PERCH</name>
<keyword evidence="3" id="KW-1185">Reference proteome</keyword>
<dbReference type="Proteomes" id="UP000591131">
    <property type="component" value="Unassembled WGS sequence"/>
</dbReference>
<dbReference type="Gene3D" id="1.10.340.70">
    <property type="match status" value="1"/>
</dbReference>
<feature type="non-terminal residue" evidence="2">
    <location>
        <position position="169"/>
    </location>
</feature>
<reference evidence="2 3" key="1">
    <citation type="submission" date="2020-04" db="EMBL/GenBank/DDBJ databases">
        <title>Perkinsus chesapeaki whole genome sequence.</title>
        <authorList>
            <person name="Bogema D.R."/>
        </authorList>
    </citation>
    <scope>NUCLEOTIDE SEQUENCE [LARGE SCALE GENOMIC DNA]</scope>
    <source>
        <strain evidence="2">ATCC PRA-425</strain>
    </source>
</reference>
<organism evidence="2 3">
    <name type="scientific">Perkinsus chesapeaki</name>
    <name type="common">Clam parasite</name>
    <name type="synonym">Perkinsus andrewsi</name>
    <dbReference type="NCBI Taxonomy" id="330153"/>
    <lineage>
        <taxon>Eukaryota</taxon>
        <taxon>Sar</taxon>
        <taxon>Alveolata</taxon>
        <taxon>Perkinsozoa</taxon>
        <taxon>Perkinsea</taxon>
        <taxon>Perkinsida</taxon>
        <taxon>Perkinsidae</taxon>
        <taxon>Perkinsus</taxon>
    </lineage>
</organism>
<dbReference type="Pfam" id="PF17921">
    <property type="entry name" value="Integrase_H2C2"/>
    <property type="match status" value="1"/>
</dbReference>
<evidence type="ECO:0000313" key="2">
    <source>
        <dbReference type="EMBL" id="KAF4646545.1"/>
    </source>
</evidence>
<gene>
    <name evidence="2" type="ORF">FOL47_006018</name>
</gene>
<feature type="non-terminal residue" evidence="2">
    <location>
        <position position="1"/>
    </location>
</feature>
<dbReference type="EMBL" id="JAAPAO010003329">
    <property type="protein sequence ID" value="KAF4646545.1"/>
    <property type="molecule type" value="Genomic_DNA"/>
</dbReference>
<evidence type="ECO:0000259" key="1">
    <source>
        <dbReference type="Pfam" id="PF17921"/>
    </source>
</evidence>
<dbReference type="AlphaFoldDB" id="A0A7J6KGM2"/>